<comment type="catalytic activity">
    <reaction evidence="10 11">
        <text>a lipid X + a UDP-2-N,3-O-bis[(3R)-3-hydroxyacyl]-alpha-D-glucosamine = a lipid A disaccharide + UDP + H(+)</text>
        <dbReference type="Rhea" id="RHEA:67828"/>
        <dbReference type="ChEBI" id="CHEBI:15378"/>
        <dbReference type="ChEBI" id="CHEBI:58223"/>
        <dbReference type="ChEBI" id="CHEBI:137748"/>
        <dbReference type="ChEBI" id="CHEBI:176338"/>
        <dbReference type="ChEBI" id="CHEBI:176343"/>
        <dbReference type="EC" id="2.4.1.182"/>
    </reaction>
</comment>
<dbReference type="PANTHER" id="PTHR30372">
    <property type="entry name" value="LIPID-A-DISACCHARIDE SYNTHASE"/>
    <property type="match status" value="1"/>
</dbReference>
<evidence type="ECO:0000256" key="1">
    <source>
        <dbReference type="ARBA" id="ARBA00002056"/>
    </source>
</evidence>
<gene>
    <name evidence="11 12" type="primary">lpxB</name>
    <name evidence="12" type="ORF">E1742_04830</name>
</gene>
<keyword evidence="8 11" id="KW-0808">Transferase</keyword>
<evidence type="ECO:0000256" key="6">
    <source>
        <dbReference type="ARBA" id="ARBA00022556"/>
    </source>
</evidence>
<organism evidence="12 13">
    <name type="scientific">Pseudoduganella plicata</name>
    <dbReference type="NCBI Taxonomy" id="321984"/>
    <lineage>
        <taxon>Bacteria</taxon>
        <taxon>Pseudomonadati</taxon>
        <taxon>Pseudomonadota</taxon>
        <taxon>Betaproteobacteria</taxon>
        <taxon>Burkholderiales</taxon>
        <taxon>Oxalobacteraceae</taxon>
        <taxon>Telluria group</taxon>
        <taxon>Pseudoduganella</taxon>
    </lineage>
</organism>
<evidence type="ECO:0000256" key="8">
    <source>
        <dbReference type="ARBA" id="ARBA00022679"/>
    </source>
</evidence>
<evidence type="ECO:0000256" key="3">
    <source>
        <dbReference type="ARBA" id="ARBA00012687"/>
    </source>
</evidence>
<dbReference type="PANTHER" id="PTHR30372:SF4">
    <property type="entry name" value="LIPID-A-DISACCHARIDE SYNTHASE, MITOCHONDRIAL-RELATED"/>
    <property type="match status" value="1"/>
</dbReference>
<evidence type="ECO:0000313" key="13">
    <source>
        <dbReference type="Proteomes" id="UP000294359"/>
    </source>
</evidence>
<evidence type="ECO:0000256" key="9">
    <source>
        <dbReference type="ARBA" id="ARBA00023098"/>
    </source>
</evidence>
<evidence type="ECO:0000256" key="11">
    <source>
        <dbReference type="HAMAP-Rule" id="MF_00392"/>
    </source>
</evidence>
<dbReference type="EMBL" id="CP038026">
    <property type="protein sequence ID" value="QBQ35564.1"/>
    <property type="molecule type" value="Genomic_DNA"/>
</dbReference>
<keyword evidence="9 11" id="KW-0443">Lipid metabolism</keyword>
<evidence type="ECO:0000256" key="5">
    <source>
        <dbReference type="ARBA" id="ARBA00022516"/>
    </source>
</evidence>
<evidence type="ECO:0000256" key="10">
    <source>
        <dbReference type="ARBA" id="ARBA00048975"/>
    </source>
</evidence>
<comment type="pathway">
    <text evidence="11">Bacterial outer membrane biogenesis; LPS lipid A biosynthesis.</text>
</comment>
<keyword evidence="5 11" id="KW-0444">Lipid biosynthesis</keyword>
<dbReference type="GO" id="GO:0008915">
    <property type="term" value="F:lipid-A-disaccharide synthase activity"/>
    <property type="evidence" value="ECO:0007669"/>
    <property type="project" value="UniProtKB-EC"/>
</dbReference>
<dbReference type="EC" id="2.4.1.182" evidence="3 11"/>
<accession>A0ABX5S5H3</accession>
<dbReference type="HAMAP" id="MF_00392">
    <property type="entry name" value="LpxB"/>
    <property type="match status" value="1"/>
</dbReference>
<name>A0ABX5S5H3_9BURK</name>
<protein>
    <recommendedName>
        <fullName evidence="4 11">Lipid-A-disaccharide synthase</fullName>
        <ecNumber evidence="3 11">2.4.1.182</ecNumber>
    </recommendedName>
</protein>
<comment type="similarity">
    <text evidence="2 11">Belongs to the LpxB family.</text>
</comment>
<dbReference type="Gene3D" id="3.40.50.2000">
    <property type="entry name" value="Glycogen Phosphorylase B"/>
    <property type="match status" value="1"/>
</dbReference>
<dbReference type="Pfam" id="PF02684">
    <property type="entry name" value="LpxB"/>
    <property type="match status" value="1"/>
</dbReference>
<dbReference type="Proteomes" id="UP000294359">
    <property type="component" value="Chromosome"/>
</dbReference>
<evidence type="ECO:0000256" key="2">
    <source>
        <dbReference type="ARBA" id="ARBA00007868"/>
    </source>
</evidence>
<dbReference type="InterPro" id="IPR003835">
    <property type="entry name" value="Glyco_trans_19"/>
</dbReference>
<sequence length="404" mass="44464">MRPNTCAHSARSSIRPAVASSADSAPSIAVVAGEPSGDMLASRLLSGLRTHLPHARFHGIGGPQMIAQGFESHWPIETMTVRGLFEVIPRYRELKRIQNTLRDRLIAERPAVFIGADYPGFNLGLEAQLRDAGIPTMHYIGPQIWAWRGGRIKKIVRSVSHMLVVFPFEAPIYEKAGVPVTYVGHPLAEVIPLAPDTAAARRTLGVPEDANVVTMMPGSRMGELKYNTVAFVEAVKLLQARDRSLRVLVPMAGDRQKAYFRELVAGAGLQDVPLQLLDGQSHAAICAADAVLVASGTASLEVALFKKPMVIAYKMMRASWEIMRHMGYQPWIGLPNILAREFLVPELLQHHASPQALADAMWQQLTDVPHRLQLVQRFTDMHHSLLRNSAEESAAAVMKVIANR</sequence>
<evidence type="ECO:0000313" key="12">
    <source>
        <dbReference type="EMBL" id="QBQ35564.1"/>
    </source>
</evidence>
<proteinExistence type="inferred from homology"/>
<evidence type="ECO:0000256" key="7">
    <source>
        <dbReference type="ARBA" id="ARBA00022676"/>
    </source>
</evidence>
<reference evidence="12 13" key="1">
    <citation type="submission" date="2019-03" db="EMBL/GenBank/DDBJ databases">
        <title>Draft Genome Sequences of Six Type Strains of the Genus Massilia.</title>
        <authorList>
            <person name="Miess H."/>
            <person name="Frediansyhah A."/>
            <person name="Gross H."/>
        </authorList>
    </citation>
    <scope>NUCLEOTIDE SEQUENCE [LARGE SCALE GENOMIC DNA]</scope>
    <source>
        <strain evidence="12 13">DSM 17505</strain>
    </source>
</reference>
<keyword evidence="13" id="KW-1185">Reference proteome</keyword>
<dbReference type="SUPFAM" id="SSF53756">
    <property type="entry name" value="UDP-Glycosyltransferase/glycogen phosphorylase"/>
    <property type="match status" value="1"/>
</dbReference>
<dbReference type="NCBIfam" id="TIGR00215">
    <property type="entry name" value="lpxB"/>
    <property type="match status" value="1"/>
</dbReference>
<keyword evidence="6 11" id="KW-0441">Lipid A biosynthesis</keyword>
<evidence type="ECO:0000256" key="4">
    <source>
        <dbReference type="ARBA" id="ARBA00020902"/>
    </source>
</evidence>
<keyword evidence="7 11" id="KW-0328">Glycosyltransferase</keyword>
<comment type="function">
    <text evidence="1 11">Condensation of UDP-2,3-diacylglucosamine and 2,3-diacylglucosamine-1-phosphate to form lipid A disaccharide, a precursor of lipid A, a phosphorylated glycolipid that anchors the lipopolysaccharide to the outer membrane of the cell.</text>
</comment>